<accession>A0ABR3PGM4</accession>
<dbReference type="RefSeq" id="XP_069201553.1">
    <property type="nucleotide sequence ID" value="XM_069348501.1"/>
</dbReference>
<gene>
    <name evidence="2" type="ORF">AAFC00_002188</name>
</gene>
<dbReference type="EMBL" id="JBFMKM010000007">
    <property type="protein sequence ID" value="KAL1305280.1"/>
    <property type="molecule type" value="Genomic_DNA"/>
</dbReference>
<feature type="transmembrane region" description="Helical" evidence="1">
    <location>
        <begin position="356"/>
        <end position="374"/>
    </location>
</feature>
<sequence>MTRRESLVIEVIRSSINIFISPAGDGKLFSGTAALLHAENAMEDIDIRSNYSMLVLFVIHVSSQVGIAAARYYLGHVLPVILITSGYMTPDPSTIYYDRRSRDELKSHQYPPIRNLRRTTTYMRKIYGTSMVFRGLKAAILYQLAQSAVSWTVGTLTRQHHPLLENLAYIASCVILTDLHLHWTWRTVAVGRVSKQRRREQQQSSYTERWKALAPLTLAYAVGTSVSHSLNSWTGLLGLSSGSDSVGEAYETSRQDIVSAITARETFLALSALLLRIFVVLPCWICLLQAETRFFPEGQRAVVPRSLPVEQSAPTAGIMQSRLGEGRLDYGVMHEYTPARRSVWLGLVELHLKKCVLHLFLQGLLWLMAAIFLYRR</sequence>
<evidence type="ECO:0000313" key="2">
    <source>
        <dbReference type="EMBL" id="KAL1305280.1"/>
    </source>
</evidence>
<reference evidence="2 3" key="1">
    <citation type="submission" date="2024-07" db="EMBL/GenBank/DDBJ databases">
        <title>Draft sequence of the Neodothiora populina.</title>
        <authorList>
            <person name="Drown D.D."/>
            <person name="Schuette U.S."/>
            <person name="Buechlein A.B."/>
            <person name="Rusch D.R."/>
            <person name="Winton L.W."/>
            <person name="Adams G.A."/>
        </authorList>
    </citation>
    <scope>NUCLEOTIDE SEQUENCE [LARGE SCALE GENOMIC DNA]</scope>
    <source>
        <strain evidence="2 3">CPC 39397</strain>
    </source>
</reference>
<dbReference type="Proteomes" id="UP001562354">
    <property type="component" value="Unassembled WGS sequence"/>
</dbReference>
<evidence type="ECO:0000256" key="1">
    <source>
        <dbReference type="SAM" id="Phobius"/>
    </source>
</evidence>
<keyword evidence="1" id="KW-0472">Membrane</keyword>
<protein>
    <submittedName>
        <fullName evidence="2">Uncharacterized protein</fullName>
    </submittedName>
</protein>
<keyword evidence="1" id="KW-1133">Transmembrane helix</keyword>
<proteinExistence type="predicted"/>
<name>A0ABR3PGM4_9PEZI</name>
<dbReference type="GeneID" id="95975890"/>
<comment type="caution">
    <text evidence="2">The sequence shown here is derived from an EMBL/GenBank/DDBJ whole genome shotgun (WGS) entry which is preliminary data.</text>
</comment>
<feature type="transmembrane region" description="Helical" evidence="1">
    <location>
        <begin position="267"/>
        <end position="290"/>
    </location>
</feature>
<organism evidence="2 3">
    <name type="scientific">Neodothiora populina</name>
    <dbReference type="NCBI Taxonomy" id="2781224"/>
    <lineage>
        <taxon>Eukaryota</taxon>
        <taxon>Fungi</taxon>
        <taxon>Dikarya</taxon>
        <taxon>Ascomycota</taxon>
        <taxon>Pezizomycotina</taxon>
        <taxon>Dothideomycetes</taxon>
        <taxon>Dothideomycetidae</taxon>
        <taxon>Dothideales</taxon>
        <taxon>Dothioraceae</taxon>
        <taxon>Neodothiora</taxon>
    </lineage>
</organism>
<keyword evidence="1" id="KW-0812">Transmembrane</keyword>
<keyword evidence="3" id="KW-1185">Reference proteome</keyword>
<evidence type="ECO:0000313" key="3">
    <source>
        <dbReference type="Proteomes" id="UP001562354"/>
    </source>
</evidence>